<evidence type="ECO:0000256" key="5">
    <source>
        <dbReference type="ARBA" id="ARBA00023211"/>
    </source>
</evidence>
<evidence type="ECO:0000256" key="4">
    <source>
        <dbReference type="ARBA" id="ARBA00022912"/>
    </source>
</evidence>
<dbReference type="Gene3D" id="3.60.21.10">
    <property type="match status" value="1"/>
</dbReference>
<dbReference type="SUPFAM" id="SSF56300">
    <property type="entry name" value="Metallo-dependent phosphatases"/>
    <property type="match status" value="1"/>
</dbReference>
<keyword evidence="6" id="KW-1185">Reference proteome</keyword>
<dbReference type="GO" id="GO:0005634">
    <property type="term" value="C:nucleus"/>
    <property type="evidence" value="ECO:0007669"/>
    <property type="project" value="TreeGrafter"/>
</dbReference>
<name>A0A915I3F0_ROMCU</name>
<evidence type="ECO:0000313" key="6">
    <source>
        <dbReference type="Proteomes" id="UP000887565"/>
    </source>
</evidence>
<keyword evidence="3" id="KW-0378">Hydrolase</keyword>
<dbReference type="GO" id="GO:0046872">
    <property type="term" value="F:metal ion binding"/>
    <property type="evidence" value="ECO:0007669"/>
    <property type="project" value="UniProtKB-KW"/>
</dbReference>
<evidence type="ECO:0000313" key="7">
    <source>
        <dbReference type="WBParaSite" id="nRc.2.0.1.t08360-RA"/>
    </source>
</evidence>
<evidence type="ECO:0000256" key="1">
    <source>
        <dbReference type="ARBA" id="ARBA00013081"/>
    </source>
</evidence>
<dbReference type="InterPro" id="IPR029052">
    <property type="entry name" value="Metallo-depent_PP-like"/>
</dbReference>
<accession>A0A915I3F0</accession>
<dbReference type="AlphaFoldDB" id="A0A915I3F0"/>
<organism evidence="6 7">
    <name type="scientific">Romanomermis culicivorax</name>
    <name type="common">Nematode worm</name>
    <dbReference type="NCBI Taxonomy" id="13658"/>
    <lineage>
        <taxon>Eukaryota</taxon>
        <taxon>Metazoa</taxon>
        <taxon>Ecdysozoa</taxon>
        <taxon>Nematoda</taxon>
        <taxon>Enoplea</taxon>
        <taxon>Dorylaimia</taxon>
        <taxon>Mermithida</taxon>
        <taxon>Mermithoidea</taxon>
        <taxon>Mermithidae</taxon>
        <taxon>Romanomermis</taxon>
    </lineage>
</organism>
<evidence type="ECO:0000256" key="2">
    <source>
        <dbReference type="ARBA" id="ARBA00022723"/>
    </source>
</evidence>
<dbReference type="GO" id="GO:0004722">
    <property type="term" value="F:protein serine/threonine phosphatase activity"/>
    <property type="evidence" value="ECO:0007669"/>
    <property type="project" value="UniProtKB-EC"/>
</dbReference>
<keyword evidence="2" id="KW-0479">Metal-binding</keyword>
<keyword evidence="5" id="KW-0464">Manganese</keyword>
<reference evidence="7" key="1">
    <citation type="submission" date="2022-11" db="UniProtKB">
        <authorList>
            <consortium name="WormBaseParasite"/>
        </authorList>
    </citation>
    <scope>IDENTIFICATION</scope>
</reference>
<sequence length="105" mass="11621">MPIAALVANQLFCMHGGRSNLKIFRTEQSLALFSASSYLLTIFDAEVPEENRGYQINFDDSGGGGAVITVFSAPAYQKQKNDGAVMFVDKHLEISFKILKPLKHR</sequence>
<dbReference type="InterPro" id="IPR050341">
    <property type="entry name" value="PP1_catalytic_subunit"/>
</dbReference>
<protein>
    <recommendedName>
        <fullName evidence="1">protein-serine/threonine phosphatase</fullName>
        <ecNumber evidence="1">3.1.3.16</ecNumber>
    </recommendedName>
</protein>
<keyword evidence="4" id="KW-0904">Protein phosphatase</keyword>
<dbReference type="PANTHER" id="PTHR11668">
    <property type="entry name" value="SERINE/THREONINE PROTEIN PHOSPHATASE"/>
    <property type="match status" value="1"/>
</dbReference>
<dbReference type="WBParaSite" id="nRc.2.0.1.t08360-RA">
    <property type="protein sequence ID" value="nRc.2.0.1.t08360-RA"/>
    <property type="gene ID" value="nRc.2.0.1.g08360"/>
</dbReference>
<dbReference type="EC" id="3.1.3.16" evidence="1"/>
<proteinExistence type="predicted"/>
<dbReference type="PANTHER" id="PTHR11668:SF300">
    <property type="entry name" value="SERINE_THREONINE-PROTEIN PHOSPHATASE"/>
    <property type="match status" value="1"/>
</dbReference>
<evidence type="ECO:0000256" key="3">
    <source>
        <dbReference type="ARBA" id="ARBA00022801"/>
    </source>
</evidence>
<dbReference type="Proteomes" id="UP000887565">
    <property type="component" value="Unplaced"/>
</dbReference>
<dbReference type="GO" id="GO:0005737">
    <property type="term" value="C:cytoplasm"/>
    <property type="evidence" value="ECO:0007669"/>
    <property type="project" value="TreeGrafter"/>
</dbReference>